<dbReference type="EMBL" id="FNTX01000001">
    <property type="protein sequence ID" value="SED89676.1"/>
    <property type="molecule type" value="Genomic_DNA"/>
</dbReference>
<dbReference type="InterPro" id="IPR031329">
    <property type="entry name" value="NEUT/ALK_ceramidase_N"/>
</dbReference>
<organism evidence="2 3">
    <name type="scientific">Ruania alba</name>
    <dbReference type="NCBI Taxonomy" id="648782"/>
    <lineage>
        <taxon>Bacteria</taxon>
        <taxon>Bacillati</taxon>
        <taxon>Actinomycetota</taxon>
        <taxon>Actinomycetes</taxon>
        <taxon>Micrococcales</taxon>
        <taxon>Ruaniaceae</taxon>
        <taxon>Ruania</taxon>
    </lineage>
</organism>
<sequence length="414" mass="43319">MQVGAAVRTAAVPVGTPMSGYAGRAGPSLGVHQATSVRALVVDDVAIVALDVCAVHMRTSDRVAAAVRGWAGTCVVTATHTHAGPCVAFGRVGGHAAQAHETVVEAAIAAVREAAGERVPCEVTVARATGVGVARNRRHPDRPIDPPVWRLTFRAQDRVVADLINYPCHPVVLDAANRLIAADYPGALRDEVERAHPGSVCLFLTGAAGDVNTGHPAEASYTESGAGERSLAEAGRVGQRIATAALAAAERQVDVPAVARVTRVPVRLPFARPDAGEREAHVRMWRTQQRTADPGLARVLQTWIDWAEAGVPDDPAPWTGHVTAVDIGVPLVFLPGEPFLATAEAIERAIGAPVLVAGYADDVPGYLPPSHEYAHGGYEVLDAHRYYAMPAPFAPGCAERVGDAAVEAILAAQH</sequence>
<dbReference type="AlphaFoldDB" id="A0A1H5EFA0"/>
<accession>A0A1H5EFA0</accession>
<gene>
    <name evidence="2" type="ORF">SAMN04488554_0996</name>
</gene>
<dbReference type="STRING" id="648782.SAMN04488554_0996"/>
<evidence type="ECO:0000313" key="3">
    <source>
        <dbReference type="Proteomes" id="UP000199220"/>
    </source>
</evidence>
<evidence type="ECO:0000313" key="2">
    <source>
        <dbReference type="EMBL" id="SED89676.1"/>
    </source>
</evidence>
<dbReference type="RefSeq" id="WP_089771952.1">
    <property type="nucleotide sequence ID" value="NZ_FNTX01000001.1"/>
</dbReference>
<dbReference type="Proteomes" id="UP000199220">
    <property type="component" value="Unassembled WGS sequence"/>
</dbReference>
<proteinExistence type="predicted"/>
<reference evidence="3" key="1">
    <citation type="submission" date="2016-10" db="EMBL/GenBank/DDBJ databases">
        <authorList>
            <person name="Varghese N."/>
            <person name="Submissions S."/>
        </authorList>
    </citation>
    <scope>NUCLEOTIDE SEQUENCE [LARGE SCALE GENOMIC DNA]</scope>
    <source>
        <strain evidence="3">DSM 21368</strain>
    </source>
</reference>
<feature type="domain" description="Neutral/alkaline non-lysosomal ceramidase N-terminal" evidence="1">
    <location>
        <begin position="14"/>
        <end position="196"/>
    </location>
</feature>
<evidence type="ECO:0000259" key="1">
    <source>
        <dbReference type="Pfam" id="PF04734"/>
    </source>
</evidence>
<protein>
    <submittedName>
        <fullName evidence="2">Neutral/alkaline non-lysosomal ceramidase, N-terminal</fullName>
    </submittedName>
</protein>
<keyword evidence="3" id="KW-1185">Reference proteome</keyword>
<name>A0A1H5EFA0_9MICO</name>
<dbReference type="Pfam" id="PF04734">
    <property type="entry name" value="Ceramidase_alk"/>
    <property type="match status" value="1"/>
</dbReference>
<dbReference type="OrthoDB" id="622550at2"/>